<dbReference type="RefSeq" id="WP_393010678.1">
    <property type="nucleotide sequence ID" value="NZ_JAZAQF010000016.1"/>
</dbReference>
<dbReference type="SUPFAM" id="SSF48452">
    <property type="entry name" value="TPR-like"/>
    <property type="match status" value="3"/>
</dbReference>
<evidence type="ECO:0000256" key="3">
    <source>
        <dbReference type="ARBA" id="ARBA00023180"/>
    </source>
</evidence>
<name>A0ABW7C611_9CYAN</name>
<dbReference type="SMART" id="SM00028">
    <property type="entry name" value="TPR"/>
    <property type="match status" value="6"/>
</dbReference>
<keyword evidence="3" id="KW-0325">Glycoprotein</keyword>
<protein>
    <submittedName>
        <fullName evidence="6">Glycosyltransferase 61 family protein</fullName>
    </submittedName>
</protein>
<evidence type="ECO:0000313" key="7">
    <source>
        <dbReference type="Proteomes" id="UP001604335"/>
    </source>
</evidence>
<dbReference type="EMBL" id="JAZAQF010000016">
    <property type="protein sequence ID" value="MFG3816643.1"/>
    <property type="molecule type" value="Genomic_DNA"/>
</dbReference>
<reference evidence="7" key="1">
    <citation type="journal article" date="2024" name="Algal Res.">
        <title>Biochemical, toxicological and genomic investigation of a high-biomass producing Limnothrix strain isolated from Italian shallow drinking water reservoir.</title>
        <authorList>
            <person name="Simonazzi M."/>
            <person name="Shishido T.K."/>
            <person name="Delbaje E."/>
            <person name="Wahlsten M."/>
            <person name="Fewer D.P."/>
            <person name="Sivonen K."/>
            <person name="Pezzolesi L."/>
            <person name="Pistocchi R."/>
        </authorList>
    </citation>
    <scope>NUCLEOTIDE SEQUENCE [LARGE SCALE GENOMIC DNA]</scope>
    <source>
        <strain evidence="7">LRLZ20PSL1</strain>
    </source>
</reference>
<keyword evidence="1" id="KW-0328">Glycosyltransferase</keyword>
<feature type="domain" description="Glycosyltransferase 61 catalytic" evidence="5">
    <location>
        <begin position="635"/>
        <end position="822"/>
    </location>
</feature>
<dbReference type="PROSITE" id="PS50005">
    <property type="entry name" value="TPR"/>
    <property type="match status" value="1"/>
</dbReference>
<feature type="repeat" description="TPR" evidence="4">
    <location>
        <begin position="266"/>
        <end position="299"/>
    </location>
</feature>
<dbReference type="Proteomes" id="UP001604335">
    <property type="component" value="Unassembled WGS sequence"/>
</dbReference>
<dbReference type="Pfam" id="PF13176">
    <property type="entry name" value="TPR_7"/>
    <property type="match status" value="1"/>
</dbReference>
<dbReference type="PANTHER" id="PTHR20961">
    <property type="entry name" value="GLYCOSYLTRANSFERASE"/>
    <property type="match status" value="1"/>
</dbReference>
<accession>A0ABW7C611</accession>
<proteinExistence type="predicted"/>
<gene>
    <name evidence="6" type="ORF">VPK24_03260</name>
</gene>
<keyword evidence="2" id="KW-0808">Transferase</keyword>
<sequence length="883" mass="99082">MLKFWSVAAFCTFARSRWAQERIPVGRWWRWAQAWAAAGEPEAVLAALETAVIQRPGSFKLVRKLLDAYGQAGYRRAAWRPVQRLVAVRPRVAGRAWAALGDLCWAMGEWSEAMRAYDEAKQNQYQSTYLEERAARFWASRQDWTRAKGAWWTAIAWEPSDRPDWHEALCFVLLSDRDFDGAIKAGETALALGGDRAVTWHRLAQAHRERGDRPTGNRCLRRAWQVGAKDPWSWFPQVSECADRPEWQRAWQMLQSAPDLAFPETAADYRRWSQLASQAGDWPAAMAALDRALTLDPQAPPSDWCALADLCARSGQDHLASLAWQRALTAGANQGGVYYAYAESQPRSSLPDRLALWRRAIQDNPTDPRVYDNYGQTLEAANHPIAALAAYGRAILLAGRRLDIPFRQGGTLLQQLGWWRLACWFWDQAGQLAPDSVWFQAERQAALARRAQSQGQWQRAIDHFMAALRYQPEFWPAYDGIQAVLAAAGLPPADPSPTSPSLFCQLPDGLAEATSLLATNWQGVAAELPGTDCFPAFEPETHPLRDSQGLGDPLPELQAIDHTLDAPAAYTVAIPQGRAWGDNLCSVVFNAQNQVIRDCSTGYSAIIASSPHLPPPQHFAGTVAFLATRWGKVTYFHWMFDLLPRLEVLRRSGFAWDSIDRFVVNLYELPFQHQSFERLQIPLEKVVACCHTEWFGSVDPVQGRIPHLTADRLLVPAIPELRIYRGSRWAHQFLRDTFLEPARISRFPDRLYITRRSAAYRQVLNDREVIATLEQFGFRAIDPARLPLVDQAAAFAAAKVIVAVHGAGLTNLVFAEPGTKVIEIFQPSHRQNTYWLLSNLGGLEHYHLTADLAPGAEQATAVQQNITINLDRLKALLKLAGID</sequence>
<dbReference type="Pfam" id="PF04577">
    <property type="entry name" value="Glyco_transf_61"/>
    <property type="match status" value="1"/>
</dbReference>
<dbReference type="InterPro" id="IPR007657">
    <property type="entry name" value="Glycosyltransferase_61"/>
</dbReference>
<evidence type="ECO:0000256" key="2">
    <source>
        <dbReference type="ARBA" id="ARBA00022679"/>
    </source>
</evidence>
<dbReference type="InterPro" id="IPR049625">
    <property type="entry name" value="Glyco_transf_61_cat"/>
</dbReference>
<evidence type="ECO:0000256" key="1">
    <source>
        <dbReference type="ARBA" id="ARBA00022676"/>
    </source>
</evidence>
<dbReference type="Gene3D" id="1.25.40.10">
    <property type="entry name" value="Tetratricopeptide repeat domain"/>
    <property type="match status" value="3"/>
</dbReference>
<dbReference type="InterPro" id="IPR011990">
    <property type="entry name" value="TPR-like_helical_dom_sf"/>
</dbReference>
<dbReference type="InterPro" id="IPR019734">
    <property type="entry name" value="TPR_rpt"/>
</dbReference>
<keyword evidence="7" id="KW-1185">Reference proteome</keyword>
<evidence type="ECO:0000256" key="4">
    <source>
        <dbReference type="PROSITE-ProRule" id="PRU00339"/>
    </source>
</evidence>
<organism evidence="6 7">
    <name type="scientific">Limnothrix redekei LRLZ20PSL1</name>
    <dbReference type="NCBI Taxonomy" id="3112953"/>
    <lineage>
        <taxon>Bacteria</taxon>
        <taxon>Bacillati</taxon>
        <taxon>Cyanobacteriota</taxon>
        <taxon>Cyanophyceae</taxon>
        <taxon>Pseudanabaenales</taxon>
        <taxon>Pseudanabaenaceae</taxon>
        <taxon>Limnothrix</taxon>
    </lineage>
</organism>
<evidence type="ECO:0000259" key="5">
    <source>
        <dbReference type="Pfam" id="PF04577"/>
    </source>
</evidence>
<keyword evidence="4" id="KW-0802">TPR repeat</keyword>
<comment type="caution">
    <text evidence="6">The sequence shown here is derived from an EMBL/GenBank/DDBJ whole genome shotgun (WGS) entry which is preliminary data.</text>
</comment>
<evidence type="ECO:0000313" key="6">
    <source>
        <dbReference type="EMBL" id="MFG3816643.1"/>
    </source>
</evidence>